<reference evidence="7" key="2">
    <citation type="submission" date="2015-06" db="UniProtKB">
        <authorList>
            <consortium name="EnsemblPlants"/>
        </authorList>
    </citation>
    <scope>IDENTIFICATION</scope>
</reference>
<dbReference type="Proteomes" id="UP000008022">
    <property type="component" value="Unassembled WGS sequence"/>
</dbReference>
<evidence type="ECO:0000313" key="7">
    <source>
        <dbReference type="EnsemblPlants" id="ORUFI12G03310.1"/>
    </source>
</evidence>
<dbReference type="HOGENOM" id="CLU_040110_0_0_1"/>
<feature type="compositionally biased region" description="Low complexity" evidence="5">
    <location>
        <begin position="111"/>
        <end position="122"/>
    </location>
</feature>
<keyword evidence="1" id="KW-0547">Nucleotide-binding</keyword>
<reference evidence="8" key="1">
    <citation type="submission" date="2013-06" db="EMBL/GenBank/DDBJ databases">
        <authorList>
            <person name="Zhao Q."/>
        </authorList>
    </citation>
    <scope>NUCLEOTIDE SEQUENCE</scope>
    <source>
        <strain evidence="8">cv. W1943</strain>
    </source>
</reference>
<evidence type="ECO:0000256" key="4">
    <source>
        <dbReference type="ARBA" id="ARBA00022840"/>
    </source>
</evidence>
<dbReference type="eggNOG" id="KOG0339">
    <property type="taxonomic scope" value="Eukaryota"/>
</dbReference>
<protein>
    <recommendedName>
        <fullName evidence="6">DEAD/DEAH-box helicase domain-containing protein</fullName>
    </recommendedName>
</protein>
<dbReference type="STRING" id="4529.A0A0E0RDS4"/>
<feature type="domain" description="DEAD/DEAH-box helicase" evidence="6">
    <location>
        <begin position="218"/>
        <end position="330"/>
    </location>
</feature>
<dbReference type="SUPFAM" id="SSF52540">
    <property type="entry name" value="P-loop containing nucleoside triphosphate hydrolases"/>
    <property type="match status" value="1"/>
</dbReference>
<dbReference type="Pfam" id="PF00270">
    <property type="entry name" value="DEAD"/>
    <property type="match status" value="1"/>
</dbReference>
<feature type="compositionally biased region" description="Basic residues" evidence="5">
    <location>
        <begin position="37"/>
        <end position="46"/>
    </location>
</feature>
<sequence length="555" mass="59850">MAKGDDALARKRNKVRRKRMRSSENAVSARVAGIIASKRRRKSGKRRACESMCFSLPTPEDPFNDRHGKKRKGDDEPTGDAPAAAAAGRDESKKKKKKKKKDSSAKKQPAREAAAAAAAANAKSREKDGAEYDRPSKFLVVCLNAIRDAAASEDGGGGGIHDTGSWGVELWNCCSAAPPTHVLDTSGECATREKTAWLVSTACDIVARKEKLGVVVSCPFLLYLVPSQEKAVQVRSICKPLKSLGIHSVSLHPGASIEHQISGLKSCEPEFLISTPERLLELIALKAIDISGVSMLVIDGLKCFTDLNVSDKLCSIRDAILSNPQITIFSDPSDRRVAALATKLVGGKKITRLCTNDSVTSRGAFITQKIHICPSKDQKAPKKQLQISCAIKICLFACHGKLMGFSNMQVKEILEQILNDHARKTAKVLLVTASDHEAQHLSSSLKLQNCTVTNDSHGNSFTICSSVGLINVLVKDWENITTANFEDFDTVLVADLPPSVDEYIEILAGASCHVLVGEVHCIFSSADALLAKPLSEVLTSCGQVVPEFLRKLASS</sequence>
<proteinExistence type="predicted"/>
<name>A0A0E0RDS4_ORYRU</name>
<evidence type="ECO:0000259" key="6">
    <source>
        <dbReference type="Pfam" id="PF00270"/>
    </source>
</evidence>
<feature type="compositionally biased region" description="Basic residues" evidence="5">
    <location>
        <begin position="10"/>
        <end position="20"/>
    </location>
</feature>
<organism evidence="7 8">
    <name type="scientific">Oryza rufipogon</name>
    <name type="common">Brownbeard rice</name>
    <name type="synonym">Asian wild rice</name>
    <dbReference type="NCBI Taxonomy" id="4529"/>
    <lineage>
        <taxon>Eukaryota</taxon>
        <taxon>Viridiplantae</taxon>
        <taxon>Streptophyta</taxon>
        <taxon>Embryophyta</taxon>
        <taxon>Tracheophyta</taxon>
        <taxon>Spermatophyta</taxon>
        <taxon>Magnoliopsida</taxon>
        <taxon>Liliopsida</taxon>
        <taxon>Poales</taxon>
        <taxon>Poaceae</taxon>
        <taxon>BOP clade</taxon>
        <taxon>Oryzoideae</taxon>
        <taxon>Oryzeae</taxon>
        <taxon>Oryzinae</taxon>
        <taxon>Oryza</taxon>
    </lineage>
</organism>
<evidence type="ECO:0000256" key="1">
    <source>
        <dbReference type="ARBA" id="ARBA00022741"/>
    </source>
</evidence>
<evidence type="ECO:0000256" key="3">
    <source>
        <dbReference type="ARBA" id="ARBA00022806"/>
    </source>
</evidence>
<keyword evidence="3" id="KW-0347">Helicase</keyword>
<keyword evidence="2" id="KW-0378">Hydrolase</keyword>
<evidence type="ECO:0000256" key="2">
    <source>
        <dbReference type="ARBA" id="ARBA00022801"/>
    </source>
</evidence>
<keyword evidence="8" id="KW-1185">Reference proteome</keyword>
<dbReference type="Gramene" id="ORUFI12G03310.1">
    <property type="protein sequence ID" value="ORUFI12G03310.1"/>
    <property type="gene ID" value="ORUFI12G03310"/>
</dbReference>
<evidence type="ECO:0000313" key="8">
    <source>
        <dbReference type="Proteomes" id="UP000008022"/>
    </source>
</evidence>
<dbReference type="InterPro" id="IPR011545">
    <property type="entry name" value="DEAD/DEAH_box_helicase_dom"/>
</dbReference>
<dbReference type="EnsemblPlants" id="ORUFI12G03310.1">
    <property type="protein sequence ID" value="ORUFI12G03310.1"/>
    <property type="gene ID" value="ORUFI12G03310"/>
</dbReference>
<accession>A0A0E0RDS4</accession>
<dbReference type="GO" id="GO:0016787">
    <property type="term" value="F:hydrolase activity"/>
    <property type="evidence" value="ECO:0007669"/>
    <property type="project" value="UniProtKB-KW"/>
</dbReference>
<keyword evidence="4" id="KW-0067">ATP-binding</keyword>
<feature type="region of interest" description="Disordered" evidence="5">
    <location>
        <begin position="1"/>
        <end position="130"/>
    </location>
</feature>
<dbReference type="OMA" id="SICRIPL"/>
<dbReference type="PANTHER" id="PTHR47960">
    <property type="entry name" value="DEAD-BOX ATP-DEPENDENT RNA HELICASE 50"/>
    <property type="match status" value="1"/>
</dbReference>
<dbReference type="GO" id="GO:0003676">
    <property type="term" value="F:nucleic acid binding"/>
    <property type="evidence" value="ECO:0007669"/>
    <property type="project" value="InterPro"/>
</dbReference>
<dbReference type="GO" id="GO:0005524">
    <property type="term" value="F:ATP binding"/>
    <property type="evidence" value="ECO:0007669"/>
    <property type="project" value="UniProtKB-KW"/>
</dbReference>
<dbReference type="InterPro" id="IPR027417">
    <property type="entry name" value="P-loop_NTPase"/>
</dbReference>
<dbReference type="GO" id="GO:0004386">
    <property type="term" value="F:helicase activity"/>
    <property type="evidence" value="ECO:0007669"/>
    <property type="project" value="UniProtKB-KW"/>
</dbReference>
<dbReference type="AlphaFoldDB" id="A0A0E0RDS4"/>
<dbReference type="Gene3D" id="3.40.50.300">
    <property type="entry name" value="P-loop containing nucleotide triphosphate hydrolases"/>
    <property type="match status" value="1"/>
</dbReference>
<evidence type="ECO:0000256" key="5">
    <source>
        <dbReference type="SAM" id="MobiDB-lite"/>
    </source>
</evidence>